<feature type="domain" description="G" evidence="6">
    <location>
        <begin position="51"/>
        <end position="159"/>
    </location>
</feature>
<evidence type="ECO:0000256" key="3">
    <source>
        <dbReference type="ARBA" id="ARBA00022801"/>
    </source>
</evidence>
<dbReference type="HOGENOM" id="CLU_466061_0_0_6"/>
<comment type="subcellular location">
    <subcellularLocation>
        <location evidence="1">Membrane</location>
    </subcellularLocation>
</comment>
<dbReference type="SUPFAM" id="SSF52540">
    <property type="entry name" value="P-loop containing nucleoside triphosphate hydrolases"/>
    <property type="match status" value="1"/>
</dbReference>
<keyword evidence="3" id="KW-0378">Hydrolase</keyword>
<proteinExistence type="predicted"/>
<evidence type="ECO:0000259" key="6">
    <source>
        <dbReference type="Pfam" id="PF01926"/>
    </source>
</evidence>
<reference evidence="8 9" key="2">
    <citation type="journal article" date="2011" name="Stand. Genomic Sci.">
        <title>Complete genome sequence of Tolumonas auensis type strain (TA 4).</title>
        <authorList>
            <person name="Chertkov O."/>
            <person name="Copeland A."/>
            <person name="Lucas S."/>
            <person name="Lapidus A."/>
            <person name="Berry K.W."/>
            <person name="Detter J.C."/>
            <person name="Del Rio T.G."/>
            <person name="Hammon N."/>
            <person name="Dalin E."/>
            <person name="Tice H."/>
            <person name="Pitluck S."/>
            <person name="Richardson P."/>
            <person name="Bruce D."/>
            <person name="Goodwin L."/>
            <person name="Han C."/>
            <person name="Tapia R."/>
            <person name="Saunders E."/>
            <person name="Schmutz J."/>
            <person name="Brettin T."/>
            <person name="Larimer F."/>
            <person name="Land M."/>
            <person name="Hauser L."/>
            <person name="Spring S."/>
            <person name="Rohde M."/>
            <person name="Kyrpides N.C."/>
            <person name="Ivanova N."/>
            <person name="Goker M."/>
            <person name="Beller H.R."/>
            <person name="Klenk H.P."/>
            <person name="Woyke T."/>
        </authorList>
    </citation>
    <scope>NUCLEOTIDE SEQUENCE [LARGE SCALE GENOMIC DNA]</scope>
    <source>
        <strain evidence="9">DSM 9187 / TA4</strain>
    </source>
</reference>
<evidence type="ECO:0000256" key="5">
    <source>
        <dbReference type="ARBA" id="ARBA00023136"/>
    </source>
</evidence>
<dbReference type="OrthoDB" id="6197209at2"/>
<dbReference type="InterPro" id="IPR027094">
    <property type="entry name" value="Mitofusin_fam"/>
</dbReference>
<dbReference type="AlphaFoldDB" id="C4LDJ3"/>
<keyword evidence="9" id="KW-1185">Reference proteome</keyword>
<reference evidence="9" key="1">
    <citation type="submission" date="2009-05" db="EMBL/GenBank/DDBJ databases">
        <title>Complete sequence of Tolumonas auensis DSM 9187.</title>
        <authorList>
            <consortium name="US DOE Joint Genome Institute"/>
            <person name="Lucas S."/>
            <person name="Copeland A."/>
            <person name="Lapidus A."/>
            <person name="Glavina del Rio T."/>
            <person name="Tice H."/>
            <person name="Bruce D."/>
            <person name="Goodwin L."/>
            <person name="Pitluck S."/>
            <person name="Chertkov O."/>
            <person name="Brettin T."/>
            <person name="Detter J.C."/>
            <person name="Han C."/>
            <person name="Larimer F."/>
            <person name="Land M."/>
            <person name="Hauser L."/>
            <person name="Kyrpides N."/>
            <person name="Mikhailova N."/>
            <person name="Spring S."/>
            <person name="Beller H."/>
        </authorList>
    </citation>
    <scope>NUCLEOTIDE SEQUENCE [LARGE SCALE GENOMIC DNA]</scope>
    <source>
        <strain evidence="9">DSM 9187 / TA4</strain>
    </source>
</reference>
<dbReference type="EMBL" id="CP001616">
    <property type="protein sequence ID" value="ACQ92789.1"/>
    <property type="molecule type" value="Genomic_DNA"/>
</dbReference>
<feature type="domain" description="Dynamin-like helical" evidence="7">
    <location>
        <begin position="360"/>
        <end position="494"/>
    </location>
</feature>
<dbReference type="PANTHER" id="PTHR10465:SF0">
    <property type="entry name" value="SARCALUMENIN"/>
    <property type="match status" value="1"/>
</dbReference>
<keyword evidence="5" id="KW-0472">Membrane</keyword>
<evidence type="ECO:0000259" key="7">
    <source>
        <dbReference type="Pfam" id="PF18709"/>
    </source>
</evidence>
<keyword evidence="2" id="KW-0547">Nucleotide-binding</keyword>
<evidence type="ECO:0000256" key="1">
    <source>
        <dbReference type="ARBA" id="ARBA00004370"/>
    </source>
</evidence>
<evidence type="ECO:0000256" key="2">
    <source>
        <dbReference type="ARBA" id="ARBA00022741"/>
    </source>
</evidence>
<dbReference type="GO" id="GO:0016020">
    <property type="term" value="C:membrane"/>
    <property type="evidence" value="ECO:0007669"/>
    <property type="project" value="UniProtKB-SubCell"/>
</dbReference>
<protein>
    <submittedName>
        <fullName evidence="8">GTP-binding protein HSR1-related</fullName>
    </submittedName>
</protein>
<evidence type="ECO:0000313" key="9">
    <source>
        <dbReference type="Proteomes" id="UP000009073"/>
    </source>
</evidence>
<dbReference type="RefSeq" id="WP_012729388.1">
    <property type="nucleotide sequence ID" value="NC_012691.1"/>
</dbReference>
<dbReference type="InterPro" id="IPR040576">
    <property type="entry name" value="DLP_helical"/>
</dbReference>
<dbReference type="eggNOG" id="COG0699">
    <property type="taxonomic scope" value="Bacteria"/>
</dbReference>
<dbReference type="KEGG" id="tau:Tola_1167"/>
<sequence length="555" mass="61630">MTITAAVHGQKFESILARMGELLAAPVLKERCIATKLEQDLKVFRERGFLTIAFVGEYSAGKSSLISALTGRRDLAISADIATDQCREYEWNGVKLIDTPGLWTERKDHDARTYEAIARADLLVYCLTYSLFDTTTLANFKELAFERNYQTKMLLLVNKMSAEAGDVEQRIEHYNESLRLSFEPHDLSQFPIAFCDARDQLDGEDEHDEELKALSRFDKLTALLNKFIDAKGAMARLDTPLRIVLSSLDEVTEFCTRDDGRDDQQVHLLKKLTGVVTRQRRALSIKVEGEISNLAYSIQKIGSSFAKDIGINPDLQYELEQSQYKIEALCQQSSDLLQKEVEAAVESLREEMGEEFESPLMADFIGSANTHTDTSEPQTTDLSGGLKKNVAMFKKIADTLGVSTGKSLVSASQASKSGLATGIRTIGKWVGFKFKPWQAANWTKNLTNAVPYIGVALSVLSLASDVASEVEEANNEAKLREAKRDLLNHFNNVAESVSMEIRKASTDAMDGIYGQVEAVLSEMKATYENELGANNATIRNVAILRADCEDLLKLI</sequence>
<dbReference type="Pfam" id="PF01926">
    <property type="entry name" value="MMR_HSR1"/>
    <property type="match status" value="1"/>
</dbReference>
<dbReference type="Gene3D" id="3.40.50.300">
    <property type="entry name" value="P-loop containing nucleotide triphosphate hydrolases"/>
    <property type="match status" value="1"/>
</dbReference>
<dbReference type="STRING" id="595494.Tola_1167"/>
<dbReference type="GO" id="GO:0005525">
    <property type="term" value="F:GTP binding"/>
    <property type="evidence" value="ECO:0007669"/>
    <property type="project" value="UniProtKB-KW"/>
</dbReference>
<dbReference type="GO" id="GO:0008053">
    <property type="term" value="P:mitochondrial fusion"/>
    <property type="evidence" value="ECO:0007669"/>
    <property type="project" value="TreeGrafter"/>
</dbReference>
<dbReference type="InterPro" id="IPR027417">
    <property type="entry name" value="P-loop_NTPase"/>
</dbReference>
<accession>C4LDJ3</accession>
<dbReference type="Pfam" id="PF18709">
    <property type="entry name" value="DLP_helical"/>
    <property type="match status" value="1"/>
</dbReference>
<keyword evidence="4" id="KW-0342">GTP-binding</keyword>
<dbReference type="InterPro" id="IPR006073">
    <property type="entry name" value="GTP-bd"/>
</dbReference>
<evidence type="ECO:0000256" key="4">
    <source>
        <dbReference type="ARBA" id="ARBA00023134"/>
    </source>
</evidence>
<name>C4LDJ3_TOLAT</name>
<organism evidence="8 9">
    <name type="scientific">Tolumonas auensis (strain DSM 9187 / NBRC 110442 / TA 4)</name>
    <dbReference type="NCBI Taxonomy" id="595494"/>
    <lineage>
        <taxon>Bacteria</taxon>
        <taxon>Pseudomonadati</taxon>
        <taxon>Pseudomonadota</taxon>
        <taxon>Gammaproteobacteria</taxon>
        <taxon>Aeromonadales</taxon>
        <taxon>Aeromonadaceae</taxon>
        <taxon>Tolumonas</taxon>
    </lineage>
</organism>
<dbReference type="PANTHER" id="PTHR10465">
    <property type="entry name" value="TRANSMEMBRANE GTPASE FZO1"/>
    <property type="match status" value="1"/>
</dbReference>
<dbReference type="Proteomes" id="UP000009073">
    <property type="component" value="Chromosome"/>
</dbReference>
<evidence type="ECO:0000313" key="8">
    <source>
        <dbReference type="EMBL" id="ACQ92789.1"/>
    </source>
</evidence>
<gene>
    <name evidence="8" type="ordered locus">Tola_1167</name>
</gene>
<dbReference type="GO" id="GO:0003924">
    <property type="term" value="F:GTPase activity"/>
    <property type="evidence" value="ECO:0007669"/>
    <property type="project" value="InterPro"/>
</dbReference>